<sequence>MVERESAADIEADAARWVVRVDRHGQDPGVRAALDAWLIGDRRRVGAYARAEAAWTHMDRASVLAVQDAPATAATPVVRRRGVIAGLGALAAGLVAAVAAPRLLARRYDTVLGEIRRVPMADGSVAAINTDSELEVSMQPRLRAVKLERGEAWFAVAKDPSRPFVVESGPVRVRAVGTAFSVRKREGGSDVLVTEGVVEVWTEDGRTPPRRVAAGERVFADNDVGMISPPKADTDLTRQLAWRDGQIVLDGQTLAEAAAEFNRYNDRKIQVADARLADERFVGWFLTNDPEGFAEAAAQTFNGKVSQSGDAIVLRGG</sequence>
<evidence type="ECO:0000313" key="2">
    <source>
        <dbReference type="EMBL" id="USQ98461.1"/>
    </source>
</evidence>
<reference evidence="2 3" key="1">
    <citation type="submission" date="2022-04" db="EMBL/GenBank/DDBJ databases">
        <title>Genome sequence of soybean root-associated Caulobacter segnis RL271.</title>
        <authorList>
            <person name="Longley R."/>
            <person name="Bonito G."/>
            <person name="Trigodet F."/>
            <person name="Crosson S."/>
            <person name="Fiebig A."/>
        </authorList>
    </citation>
    <scope>NUCLEOTIDE SEQUENCE [LARGE SCALE GENOMIC DNA]</scope>
    <source>
        <strain evidence="2 3">RL271</strain>
    </source>
</reference>
<protein>
    <submittedName>
        <fullName evidence="2">FecR domain-containing protein</fullName>
    </submittedName>
</protein>
<feature type="domain" description="FecR protein" evidence="1">
    <location>
        <begin position="107"/>
        <end position="199"/>
    </location>
</feature>
<dbReference type="PANTHER" id="PTHR30273:SF2">
    <property type="entry name" value="PROTEIN FECR"/>
    <property type="match status" value="1"/>
</dbReference>
<dbReference type="PIRSF" id="PIRSF018266">
    <property type="entry name" value="FecR"/>
    <property type="match status" value="1"/>
</dbReference>
<dbReference type="Proteomes" id="UP001057520">
    <property type="component" value="Chromosome"/>
</dbReference>
<gene>
    <name evidence="2" type="ORF">MZV50_13315</name>
</gene>
<dbReference type="PANTHER" id="PTHR30273">
    <property type="entry name" value="PERIPLASMIC SIGNAL SENSOR AND SIGMA FACTOR ACTIVATOR FECR-RELATED"/>
    <property type="match status" value="1"/>
</dbReference>
<name>A0ABY5A088_9CAUL</name>
<dbReference type="Pfam" id="PF04773">
    <property type="entry name" value="FecR"/>
    <property type="match status" value="1"/>
</dbReference>
<evidence type="ECO:0000259" key="1">
    <source>
        <dbReference type="Pfam" id="PF04773"/>
    </source>
</evidence>
<dbReference type="InterPro" id="IPR006860">
    <property type="entry name" value="FecR"/>
</dbReference>
<dbReference type="Gene3D" id="3.55.50.30">
    <property type="match status" value="1"/>
</dbReference>
<dbReference type="EMBL" id="CP096040">
    <property type="protein sequence ID" value="USQ98461.1"/>
    <property type="molecule type" value="Genomic_DNA"/>
</dbReference>
<proteinExistence type="predicted"/>
<accession>A0ABY5A088</accession>
<dbReference type="Gene3D" id="2.60.120.1440">
    <property type="match status" value="1"/>
</dbReference>
<evidence type="ECO:0000313" key="3">
    <source>
        <dbReference type="Proteomes" id="UP001057520"/>
    </source>
</evidence>
<keyword evidence="3" id="KW-1185">Reference proteome</keyword>
<organism evidence="2 3">
    <name type="scientific">Caulobacter segnis</name>
    <dbReference type="NCBI Taxonomy" id="88688"/>
    <lineage>
        <taxon>Bacteria</taxon>
        <taxon>Pseudomonadati</taxon>
        <taxon>Pseudomonadota</taxon>
        <taxon>Alphaproteobacteria</taxon>
        <taxon>Caulobacterales</taxon>
        <taxon>Caulobacteraceae</taxon>
        <taxon>Caulobacter</taxon>
    </lineage>
</organism>
<dbReference type="InterPro" id="IPR012373">
    <property type="entry name" value="Ferrdict_sens_TM"/>
</dbReference>